<reference evidence="1 2" key="1">
    <citation type="submission" date="2019-03" db="EMBL/GenBank/DDBJ databases">
        <title>Freshwater and sediment microbial communities from various areas in North America, analyzing microbe dynamics in response to fracking.</title>
        <authorList>
            <person name="Lamendella R."/>
        </authorList>
    </citation>
    <scope>NUCLEOTIDE SEQUENCE [LARGE SCALE GENOMIC DNA]</scope>
    <source>
        <strain evidence="1 2">6_TX</strain>
    </source>
</reference>
<evidence type="ECO:0000313" key="2">
    <source>
        <dbReference type="Proteomes" id="UP000294489"/>
    </source>
</evidence>
<evidence type="ECO:0000313" key="1">
    <source>
        <dbReference type="EMBL" id="TDX29132.1"/>
    </source>
</evidence>
<sequence>MDRYLSNDSYLVEDRRRKPEGTHLSEVVKVRFTEEEIEDLQASAAMQTGGRLAPYLHDLFMEAHEERKRRHAQMLAELAEGKPLSDESREVATQMLLKMAEVGLMRSIGQQQTA</sequence>
<comment type="caution">
    <text evidence="1">The sequence shown here is derived from an EMBL/GenBank/DDBJ whole genome shotgun (WGS) entry which is preliminary data.</text>
</comment>
<dbReference type="Proteomes" id="UP000294489">
    <property type="component" value="Unassembled WGS sequence"/>
</dbReference>
<dbReference type="OrthoDB" id="6884755at2"/>
<gene>
    <name evidence="1" type="ORF">DFO67_108176</name>
</gene>
<dbReference type="RefSeq" id="WP_134017971.1">
    <property type="nucleotide sequence ID" value="NZ_SOEC01000008.1"/>
</dbReference>
<name>A0A4R8FZN5_9GAMM</name>
<protein>
    <submittedName>
        <fullName evidence="1">Uncharacterized protein</fullName>
    </submittedName>
</protein>
<accession>A0A4R8FZN5</accession>
<proteinExistence type="predicted"/>
<organism evidence="1 2">
    <name type="scientific">Modicisalibacter xianhensis</name>
    <dbReference type="NCBI Taxonomy" id="442341"/>
    <lineage>
        <taxon>Bacteria</taxon>
        <taxon>Pseudomonadati</taxon>
        <taxon>Pseudomonadota</taxon>
        <taxon>Gammaproteobacteria</taxon>
        <taxon>Oceanospirillales</taxon>
        <taxon>Halomonadaceae</taxon>
        <taxon>Modicisalibacter</taxon>
    </lineage>
</organism>
<dbReference type="EMBL" id="SOEC01000008">
    <property type="protein sequence ID" value="TDX29132.1"/>
    <property type="molecule type" value="Genomic_DNA"/>
</dbReference>
<dbReference type="AlphaFoldDB" id="A0A4R8FZN5"/>